<reference evidence="1" key="1">
    <citation type="journal article" date="2015" name="Nature">
        <title>Complex archaea that bridge the gap between prokaryotes and eukaryotes.</title>
        <authorList>
            <person name="Spang A."/>
            <person name="Saw J.H."/>
            <person name="Jorgensen S.L."/>
            <person name="Zaremba-Niedzwiedzka K."/>
            <person name="Martijn J."/>
            <person name="Lind A.E."/>
            <person name="van Eijk R."/>
            <person name="Schleper C."/>
            <person name="Guy L."/>
            <person name="Ettema T.J."/>
        </authorList>
    </citation>
    <scope>NUCLEOTIDE SEQUENCE</scope>
</reference>
<sequence length="60" mass="6782">MTLKIKGTKEENPIINLERDPSGVCVNIDNCFVAIFRDDGTFTLHGMGGSHRCDDRWDNQ</sequence>
<accession>A0A0F9JLW2</accession>
<dbReference type="AlphaFoldDB" id="A0A0F9JLW2"/>
<protein>
    <submittedName>
        <fullName evidence="1">Uncharacterized protein</fullName>
    </submittedName>
</protein>
<name>A0A0F9JLW2_9ZZZZ</name>
<gene>
    <name evidence="1" type="ORF">LCGC14_1809360</name>
</gene>
<organism evidence="1">
    <name type="scientific">marine sediment metagenome</name>
    <dbReference type="NCBI Taxonomy" id="412755"/>
    <lineage>
        <taxon>unclassified sequences</taxon>
        <taxon>metagenomes</taxon>
        <taxon>ecological metagenomes</taxon>
    </lineage>
</organism>
<dbReference type="EMBL" id="LAZR01017548">
    <property type="protein sequence ID" value="KKL99942.1"/>
    <property type="molecule type" value="Genomic_DNA"/>
</dbReference>
<evidence type="ECO:0000313" key="1">
    <source>
        <dbReference type="EMBL" id="KKL99942.1"/>
    </source>
</evidence>
<proteinExistence type="predicted"/>
<comment type="caution">
    <text evidence="1">The sequence shown here is derived from an EMBL/GenBank/DDBJ whole genome shotgun (WGS) entry which is preliminary data.</text>
</comment>